<dbReference type="Proteomes" id="UP000627292">
    <property type="component" value="Unassembled WGS sequence"/>
</dbReference>
<dbReference type="EMBL" id="BMIB01000003">
    <property type="protein sequence ID" value="GGH70264.1"/>
    <property type="molecule type" value="Genomic_DNA"/>
</dbReference>
<organism evidence="1 2">
    <name type="scientific">Filimonas zeae</name>
    <dbReference type="NCBI Taxonomy" id="1737353"/>
    <lineage>
        <taxon>Bacteria</taxon>
        <taxon>Pseudomonadati</taxon>
        <taxon>Bacteroidota</taxon>
        <taxon>Chitinophagia</taxon>
        <taxon>Chitinophagales</taxon>
        <taxon>Chitinophagaceae</taxon>
        <taxon>Filimonas</taxon>
    </lineage>
</organism>
<evidence type="ECO:0008006" key="3">
    <source>
        <dbReference type="Google" id="ProtNLM"/>
    </source>
</evidence>
<dbReference type="AlphaFoldDB" id="A0A917J1T2"/>
<reference evidence="1" key="1">
    <citation type="journal article" date="2014" name="Int. J. Syst. Evol. Microbiol.">
        <title>Complete genome sequence of Corynebacterium casei LMG S-19264T (=DSM 44701T), isolated from a smear-ripened cheese.</title>
        <authorList>
            <consortium name="US DOE Joint Genome Institute (JGI-PGF)"/>
            <person name="Walter F."/>
            <person name="Albersmeier A."/>
            <person name="Kalinowski J."/>
            <person name="Ruckert C."/>
        </authorList>
    </citation>
    <scope>NUCLEOTIDE SEQUENCE</scope>
    <source>
        <strain evidence="1">CGMCC 1.15290</strain>
    </source>
</reference>
<evidence type="ECO:0000313" key="1">
    <source>
        <dbReference type="EMBL" id="GGH70264.1"/>
    </source>
</evidence>
<sequence>MKKVLLLIVIAGMAAVAPLEKAHAQLAVAEIIKAGVKKVIKAVDLQVQRLQNETIWLQNAQKAVENTMSQLKLNEISGWVDKQRTLYADYFQELYKVKSIITYYYRIKDITSMQVKIVQEYSKAWNIIRQDGHFTTDELTYMEKVYSGILDATVKNIDQLSLVINSFSTQMTDAKRLEMINTCAAAVEQNYSDLKLFNSENALVSIRRAKDLQDAITLKKLYGLTTP</sequence>
<reference evidence="1" key="2">
    <citation type="submission" date="2020-09" db="EMBL/GenBank/DDBJ databases">
        <authorList>
            <person name="Sun Q."/>
            <person name="Zhou Y."/>
        </authorList>
    </citation>
    <scope>NUCLEOTIDE SEQUENCE</scope>
    <source>
        <strain evidence="1">CGMCC 1.15290</strain>
    </source>
</reference>
<keyword evidence="2" id="KW-1185">Reference proteome</keyword>
<protein>
    <recommendedName>
        <fullName evidence="3">Conjugal transfer protein TraI</fullName>
    </recommendedName>
</protein>
<proteinExistence type="predicted"/>
<accession>A0A917J1T2</accession>
<dbReference type="RefSeq" id="WP_188953313.1">
    <property type="nucleotide sequence ID" value="NZ_BMIB01000003.1"/>
</dbReference>
<comment type="caution">
    <text evidence="1">The sequence shown here is derived from an EMBL/GenBank/DDBJ whole genome shotgun (WGS) entry which is preliminary data.</text>
</comment>
<name>A0A917J1T2_9BACT</name>
<gene>
    <name evidence="1" type="ORF">GCM10011379_28350</name>
</gene>
<evidence type="ECO:0000313" key="2">
    <source>
        <dbReference type="Proteomes" id="UP000627292"/>
    </source>
</evidence>